<evidence type="ECO:0000313" key="3">
    <source>
        <dbReference type="Proteomes" id="UP000078200"/>
    </source>
</evidence>
<reference evidence="2" key="1">
    <citation type="submission" date="2020-05" db="UniProtKB">
        <authorList>
            <consortium name="EnsemblMetazoa"/>
        </authorList>
    </citation>
    <scope>IDENTIFICATION</scope>
    <source>
        <strain evidence="2">TTRI</strain>
    </source>
</reference>
<proteinExistence type="predicted"/>
<sequence length="137" mass="14989">MKQRRLECNELFDGITVSSYSSGPPQKFICRGPHNPRKTFGATPLQDIARATIATFSTLCIPFISFAPGSGYLATLLEYAGCTFCVSRVIASTLPTVLFCQVNWPVSYDLSVSVHRSFLALAGTYVIPVALCGFRNR</sequence>
<keyword evidence="3" id="KW-1185">Reference proteome</keyword>
<dbReference type="VEuPathDB" id="VectorBase:GAUT040335"/>
<keyword evidence="1" id="KW-1133">Transmembrane helix</keyword>
<evidence type="ECO:0000313" key="2">
    <source>
        <dbReference type="EnsemblMetazoa" id="GAUT040335-PA"/>
    </source>
</evidence>
<dbReference type="EnsemblMetazoa" id="GAUT040335-RA">
    <property type="protein sequence ID" value="GAUT040335-PA"/>
    <property type="gene ID" value="GAUT040335"/>
</dbReference>
<feature type="transmembrane region" description="Helical" evidence="1">
    <location>
        <begin position="48"/>
        <end position="67"/>
    </location>
</feature>
<keyword evidence="1" id="KW-0472">Membrane</keyword>
<keyword evidence="1" id="KW-0812">Transmembrane</keyword>
<name>A0A1A9VL55_GLOAU</name>
<feature type="transmembrane region" description="Helical" evidence="1">
    <location>
        <begin position="114"/>
        <end position="134"/>
    </location>
</feature>
<dbReference type="Proteomes" id="UP000078200">
    <property type="component" value="Unassembled WGS sequence"/>
</dbReference>
<evidence type="ECO:0000256" key="1">
    <source>
        <dbReference type="SAM" id="Phobius"/>
    </source>
</evidence>
<accession>A0A1A9VL55</accession>
<dbReference type="AlphaFoldDB" id="A0A1A9VL55"/>
<organism evidence="2 3">
    <name type="scientific">Glossina austeni</name>
    <name type="common">Savannah tsetse fly</name>
    <dbReference type="NCBI Taxonomy" id="7395"/>
    <lineage>
        <taxon>Eukaryota</taxon>
        <taxon>Metazoa</taxon>
        <taxon>Ecdysozoa</taxon>
        <taxon>Arthropoda</taxon>
        <taxon>Hexapoda</taxon>
        <taxon>Insecta</taxon>
        <taxon>Pterygota</taxon>
        <taxon>Neoptera</taxon>
        <taxon>Endopterygota</taxon>
        <taxon>Diptera</taxon>
        <taxon>Brachycera</taxon>
        <taxon>Muscomorpha</taxon>
        <taxon>Hippoboscoidea</taxon>
        <taxon>Glossinidae</taxon>
        <taxon>Glossina</taxon>
    </lineage>
</organism>
<protein>
    <submittedName>
        <fullName evidence="2">Uncharacterized protein</fullName>
    </submittedName>
</protein>